<sequence length="46" mass="5402">MDTLGREIEALKPQVRNMFISFKGIKKKILFTYLLVTLGLAYHFEQ</sequence>
<reference evidence="1" key="1">
    <citation type="submission" date="2021-01" db="EMBL/GenBank/DDBJ databases">
        <authorList>
            <consortium name="Genoscope - CEA"/>
            <person name="William W."/>
        </authorList>
    </citation>
    <scope>NUCLEOTIDE SEQUENCE</scope>
</reference>
<name>A0A816IXX7_BRANA</name>
<protein>
    <submittedName>
        <fullName evidence="1">(rape) hypothetical protein</fullName>
    </submittedName>
</protein>
<dbReference type="AlphaFoldDB" id="A0A816IXX7"/>
<dbReference type="SUPFAM" id="SSF48239">
    <property type="entry name" value="Terpenoid cyclases/Protein prenyltransferases"/>
    <property type="match status" value="1"/>
</dbReference>
<gene>
    <name evidence="1" type="ORF">DARMORV10_C09P27870.1</name>
</gene>
<accession>A0A816IXX7</accession>
<evidence type="ECO:0000313" key="1">
    <source>
        <dbReference type="EMBL" id="CAF1733506.1"/>
    </source>
</evidence>
<organism evidence="1">
    <name type="scientific">Brassica napus</name>
    <name type="common">Rape</name>
    <dbReference type="NCBI Taxonomy" id="3708"/>
    <lineage>
        <taxon>Eukaryota</taxon>
        <taxon>Viridiplantae</taxon>
        <taxon>Streptophyta</taxon>
        <taxon>Embryophyta</taxon>
        <taxon>Tracheophyta</taxon>
        <taxon>Spermatophyta</taxon>
        <taxon>Magnoliopsida</taxon>
        <taxon>eudicotyledons</taxon>
        <taxon>Gunneridae</taxon>
        <taxon>Pentapetalae</taxon>
        <taxon>rosids</taxon>
        <taxon>malvids</taxon>
        <taxon>Brassicales</taxon>
        <taxon>Brassicaceae</taxon>
        <taxon>Brassiceae</taxon>
        <taxon>Brassica</taxon>
    </lineage>
</organism>
<proteinExistence type="predicted"/>
<dbReference type="EMBL" id="HG994373">
    <property type="protein sequence ID" value="CAF1733506.1"/>
    <property type="molecule type" value="Genomic_DNA"/>
</dbReference>
<dbReference type="Proteomes" id="UP001295469">
    <property type="component" value="Chromosome C09"/>
</dbReference>
<dbReference type="InterPro" id="IPR008930">
    <property type="entry name" value="Terpenoid_cyclase/PrenylTrfase"/>
</dbReference>